<reference evidence="2 3" key="1">
    <citation type="submission" date="2013-11" db="EMBL/GenBank/DDBJ databases">
        <title>Genome sequencing of Stegodyphus mimosarum.</title>
        <authorList>
            <person name="Bechsgaard J."/>
        </authorList>
    </citation>
    <scope>NUCLEOTIDE SEQUENCE [LARGE SCALE GENOMIC DNA]</scope>
</reference>
<dbReference type="PANTHER" id="PTHR11552">
    <property type="entry name" value="GLUCOSE-METHANOL-CHOLINE GMC OXIDOREDUCTASE"/>
    <property type="match status" value="1"/>
</dbReference>
<dbReference type="GO" id="GO:0016491">
    <property type="term" value="F:oxidoreductase activity"/>
    <property type="evidence" value="ECO:0007669"/>
    <property type="project" value="TreeGrafter"/>
</dbReference>
<comment type="similarity">
    <text evidence="1">Belongs to the GMC oxidoreductase family.</text>
</comment>
<dbReference type="GO" id="GO:0050660">
    <property type="term" value="F:flavin adenine dinucleotide binding"/>
    <property type="evidence" value="ECO:0007669"/>
    <property type="project" value="InterPro"/>
</dbReference>
<organism evidence="2 3">
    <name type="scientific">Stegodyphus mimosarum</name>
    <name type="common">African social velvet spider</name>
    <dbReference type="NCBI Taxonomy" id="407821"/>
    <lineage>
        <taxon>Eukaryota</taxon>
        <taxon>Metazoa</taxon>
        <taxon>Ecdysozoa</taxon>
        <taxon>Arthropoda</taxon>
        <taxon>Chelicerata</taxon>
        <taxon>Arachnida</taxon>
        <taxon>Araneae</taxon>
        <taxon>Araneomorphae</taxon>
        <taxon>Entelegynae</taxon>
        <taxon>Eresoidea</taxon>
        <taxon>Eresidae</taxon>
        <taxon>Stegodyphus</taxon>
    </lineage>
</organism>
<dbReference type="AlphaFoldDB" id="A0A087U3L9"/>
<evidence type="ECO:0000313" key="3">
    <source>
        <dbReference type="Proteomes" id="UP000054359"/>
    </source>
</evidence>
<dbReference type="OrthoDB" id="6430925at2759"/>
<protein>
    <submittedName>
        <fullName evidence="2">Glucose dehydrogenase [acceptor]</fullName>
    </submittedName>
</protein>
<accession>A0A087U3L9</accession>
<evidence type="ECO:0000256" key="1">
    <source>
        <dbReference type="ARBA" id="ARBA00010790"/>
    </source>
</evidence>
<dbReference type="InterPro" id="IPR012132">
    <property type="entry name" value="GMC_OxRdtase"/>
</dbReference>
<dbReference type="InterPro" id="IPR036188">
    <property type="entry name" value="FAD/NAD-bd_sf"/>
</dbReference>
<dbReference type="STRING" id="407821.A0A087U3L9"/>
<dbReference type="SUPFAM" id="SSF51905">
    <property type="entry name" value="FAD/NAD(P)-binding domain"/>
    <property type="match status" value="1"/>
</dbReference>
<gene>
    <name evidence="2" type="ORF">X975_08528</name>
</gene>
<dbReference type="EMBL" id="KK118011">
    <property type="protein sequence ID" value="KFM71958.1"/>
    <property type="molecule type" value="Genomic_DNA"/>
</dbReference>
<feature type="non-terminal residue" evidence="2">
    <location>
        <position position="101"/>
    </location>
</feature>
<proteinExistence type="inferred from homology"/>
<dbReference type="Proteomes" id="UP000054359">
    <property type="component" value="Unassembled WGS sequence"/>
</dbReference>
<evidence type="ECO:0000313" key="2">
    <source>
        <dbReference type="EMBL" id="KFM71958.1"/>
    </source>
</evidence>
<keyword evidence="3" id="KW-1185">Reference proteome</keyword>
<sequence length="101" mass="10793">MDIAAEQAYPTPLANSTFLSMLLLSLAGQRHTPKTATTFNEEYDYVIVGAGSAGSVLASRLSEIPCVSVLLLEAGKAPPYLTEVPGIAVGFWTSDVAWNYR</sequence>
<dbReference type="PANTHER" id="PTHR11552:SF147">
    <property type="entry name" value="CHOLINE DEHYDROGENASE, MITOCHONDRIAL"/>
    <property type="match status" value="1"/>
</dbReference>
<name>A0A087U3L9_STEMI</name>
<dbReference type="Gene3D" id="3.50.50.60">
    <property type="entry name" value="FAD/NAD(P)-binding domain"/>
    <property type="match status" value="1"/>
</dbReference>